<evidence type="ECO:0000256" key="1">
    <source>
        <dbReference type="ARBA" id="ARBA00007189"/>
    </source>
</evidence>
<proteinExistence type="inferred from homology"/>
<dbReference type="STRING" id="1429043.X474_16945"/>
<evidence type="ECO:0000256" key="2">
    <source>
        <dbReference type="SAM" id="MobiDB-lite"/>
    </source>
</evidence>
<dbReference type="InParanoid" id="A0A0D2GCX6"/>
<evidence type="ECO:0000313" key="3">
    <source>
        <dbReference type="EMBL" id="KIX12822.1"/>
    </source>
</evidence>
<keyword evidence="4" id="KW-1185">Reference proteome</keyword>
<organism evidence="3 4">
    <name type="scientific">Dethiosulfatarculus sandiegensis</name>
    <dbReference type="NCBI Taxonomy" id="1429043"/>
    <lineage>
        <taxon>Bacteria</taxon>
        <taxon>Pseudomonadati</taxon>
        <taxon>Thermodesulfobacteriota</taxon>
        <taxon>Desulfarculia</taxon>
        <taxon>Desulfarculales</taxon>
        <taxon>Desulfarculaceae</taxon>
        <taxon>Dethiosulfatarculus</taxon>
    </lineage>
</organism>
<dbReference type="AlphaFoldDB" id="A0A0D2GCX6"/>
<dbReference type="EMBL" id="AZAC01000023">
    <property type="protein sequence ID" value="KIX12822.1"/>
    <property type="molecule type" value="Genomic_DNA"/>
</dbReference>
<dbReference type="Proteomes" id="UP000032233">
    <property type="component" value="Unassembled WGS sequence"/>
</dbReference>
<dbReference type="OrthoDB" id="7829313at2"/>
<evidence type="ECO:0000313" key="4">
    <source>
        <dbReference type="Proteomes" id="UP000032233"/>
    </source>
</evidence>
<accession>A0A0D2GCX6</accession>
<dbReference type="InterPro" id="IPR016772">
    <property type="entry name" value="UCP020408"/>
</dbReference>
<sequence>MKSKAKRKKAKKMNSNRCFSINGKTSGERGFSPRNQPKCQQFCKDKDSLVYGKHCPLPDQECSSCPLNGKTIALIGGLDRLEPTYRQMVDEMGGTLLFHTGRMKGGSGRMRLTVNKADLVVFITSINSHGALATVKSECKRAGKRFCALKQTGAKSFARAVQGMAA</sequence>
<dbReference type="RefSeq" id="WP_044350106.1">
    <property type="nucleotide sequence ID" value="NZ_AZAC01000023.1"/>
</dbReference>
<comment type="similarity">
    <text evidence="1">Belongs to the UPF0751 family.</text>
</comment>
<reference evidence="3 4" key="1">
    <citation type="submission" date="2013-11" db="EMBL/GenBank/DDBJ databases">
        <title>Metagenomic analysis of a methanogenic consortium involved in long chain n-alkane degradation.</title>
        <authorList>
            <person name="Davidova I.A."/>
            <person name="Callaghan A.V."/>
            <person name="Wawrik B."/>
            <person name="Pruitt S."/>
            <person name="Marks C."/>
            <person name="Duncan K.E."/>
            <person name="Suflita J.M."/>
        </authorList>
    </citation>
    <scope>NUCLEOTIDE SEQUENCE [LARGE SCALE GENOMIC DNA]</scope>
    <source>
        <strain evidence="3 4">SPR</strain>
    </source>
</reference>
<dbReference type="Pfam" id="PF10087">
    <property type="entry name" value="DUF2325"/>
    <property type="match status" value="1"/>
</dbReference>
<feature type="region of interest" description="Disordered" evidence="2">
    <location>
        <begin position="1"/>
        <end position="33"/>
    </location>
</feature>
<protein>
    <recommendedName>
        <fullName evidence="5">DUF2325 domain-containing protein</fullName>
    </recommendedName>
</protein>
<evidence type="ECO:0008006" key="5">
    <source>
        <dbReference type="Google" id="ProtNLM"/>
    </source>
</evidence>
<comment type="caution">
    <text evidence="3">The sequence shown here is derived from an EMBL/GenBank/DDBJ whole genome shotgun (WGS) entry which is preliminary data.</text>
</comment>
<gene>
    <name evidence="3" type="ORF">X474_16945</name>
</gene>
<name>A0A0D2GCX6_9BACT</name>
<feature type="compositionally biased region" description="Basic residues" evidence="2">
    <location>
        <begin position="1"/>
        <end position="14"/>
    </location>
</feature>